<evidence type="ECO:0000313" key="2">
    <source>
        <dbReference type="Proteomes" id="UP001054889"/>
    </source>
</evidence>
<dbReference type="GO" id="GO:0009696">
    <property type="term" value="P:salicylic acid metabolic process"/>
    <property type="evidence" value="ECO:0007669"/>
    <property type="project" value="TreeGrafter"/>
</dbReference>
<dbReference type="EMBL" id="BQKI01000002">
    <property type="protein sequence ID" value="GJM88399.1"/>
    <property type="molecule type" value="Genomic_DNA"/>
</dbReference>
<proteinExistence type="predicted"/>
<name>A0AAV5BRM3_ELECO</name>
<protein>
    <submittedName>
        <fullName evidence="1">Uncharacterized protein</fullName>
    </submittedName>
</protein>
<reference evidence="1" key="2">
    <citation type="submission" date="2021-12" db="EMBL/GenBank/DDBJ databases">
        <title>Resequencing data analysis of finger millet.</title>
        <authorList>
            <person name="Hatakeyama M."/>
            <person name="Aluri S."/>
            <person name="Balachadran M.T."/>
            <person name="Sivarajan S.R."/>
            <person name="Poveda L."/>
            <person name="Shimizu-Inatsugi R."/>
            <person name="Schlapbach R."/>
            <person name="Sreeman S.M."/>
            <person name="Shimizu K.K."/>
        </authorList>
    </citation>
    <scope>NUCLEOTIDE SEQUENCE</scope>
</reference>
<organism evidence="1 2">
    <name type="scientific">Eleusine coracana subsp. coracana</name>
    <dbReference type="NCBI Taxonomy" id="191504"/>
    <lineage>
        <taxon>Eukaryota</taxon>
        <taxon>Viridiplantae</taxon>
        <taxon>Streptophyta</taxon>
        <taxon>Embryophyta</taxon>
        <taxon>Tracheophyta</taxon>
        <taxon>Spermatophyta</taxon>
        <taxon>Magnoliopsida</taxon>
        <taxon>Liliopsida</taxon>
        <taxon>Poales</taxon>
        <taxon>Poaceae</taxon>
        <taxon>PACMAD clade</taxon>
        <taxon>Chloridoideae</taxon>
        <taxon>Cynodonteae</taxon>
        <taxon>Eleusininae</taxon>
        <taxon>Eleusine</taxon>
    </lineage>
</organism>
<reference evidence="1" key="1">
    <citation type="journal article" date="2018" name="DNA Res.">
        <title>Multiple hybrid de novo genome assembly of finger millet, an orphan allotetraploid crop.</title>
        <authorList>
            <person name="Hatakeyama M."/>
            <person name="Aluri S."/>
            <person name="Balachadran M.T."/>
            <person name="Sivarajan S.R."/>
            <person name="Patrignani A."/>
            <person name="Gruter S."/>
            <person name="Poveda L."/>
            <person name="Shimizu-Inatsugi R."/>
            <person name="Baeten J."/>
            <person name="Francoijs K.J."/>
            <person name="Nataraja K.N."/>
            <person name="Reddy Y.A.N."/>
            <person name="Phadnis S."/>
            <person name="Ravikumar R.L."/>
            <person name="Schlapbach R."/>
            <person name="Sreeman S.M."/>
            <person name="Shimizu K.K."/>
        </authorList>
    </citation>
    <scope>NUCLEOTIDE SEQUENCE</scope>
</reference>
<keyword evidence="2" id="KW-1185">Reference proteome</keyword>
<dbReference type="GO" id="GO:0080030">
    <property type="term" value="F:methyl indole-3-acetate esterase activity"/>
    <property type="evidence" value="ECO:0007669"/>
    <property type="project" value="TreeGrafter"/>
</dbReference>
<dbReference type="AlphaFoldDB" id="A0AAV5BRM3"/>
<dbReference type="Proteomes" id="UP001054889">
    <property type="component" value="Unassembled WGS sequence"/>
</dbReference>
<sequence>MEREPDFFLDTKLLEQENPDIPGHPVIFGPRFMAQKLYQLSPPEDLTLGLSLVRPANRFNDDALIRDEKLLTEKGYGSVRRVFVLVEDDLGIPAEFQRHMIAQSAGVEVETMAAGGADHMVMLSRPQELADLLVRIADNKCSE</sequence>
<dbReference type="GO" id="GO:0080032">
    <property type="term" value="F:methyl jasmonate esterase activity"/>
    <property type="evidence" value="ECO:0007669"/>
    <property type="project" value="TreeGrafter"/>
</dbReference>
<dbReference type="SUPFAM" id="SSF53474">
    <property type="entry name" value="alpha/beta-Hydrolases"/>
    <property type="match status" value="1"/>
</dbReference>
<dbReference type="GO" id="GO:0080031">
    <property type="term" value="F:methyl salicylate esterase activity"/>
    <property type="evidence" value="ECO:0007669"/>
    <property type="project" value="TreeGrafter"/>
</dbReference>
<dbReference type="InterPro" id="IPR045889">
    <property type="entry name" value="MES/HNL"/>
</dbReference>
<evidence type="ECO:0000313" key="1">
    <source>
        <dbReference type="EMBL" id="GJM88399.1"/>
    </source>
</evidence>
<accession>A0AAV5BRM3</accession>
<gene>
    <name evidence="1" type="primary">ga04457</name>
    <name evidence="1" type="ORF">PR202_ga04457</name>
</gene>
<dbReference type="Gene3D" id="3.40.50.1820">
    <property type="entry name" value="alpha/beta hydrolase"/>
    <property type="match status" value="1"/>
</dbReference>
<dbReference type="PANTHER" id="PTHR10992:SF938">
    <property type="entry name" value="OS05G0370700 PROTEIN"/>
    <property type="match status" value="1"/>
</dbReference>
<dbReference type="PANTHER" id="PTHR10992">
    <property type="entry name" value="METHYLESTERASE FAMILY MEMBER"/>
    <property type="match status" value="1"/>
</dbReference>
<dbReference type="InterPro" id="IPR029058">
    <property type="entry name" value="AB_hydrolase_fold"/>
</dbReference>
<comment type="caution">
    <text evidence="1">The sequence shown here is derived from an EMBL/GenBank/DDBJ whole genome shotgun (WGS) entry which is preliminary data.</text>
</comment>
<dbReference type="GO" id="GO:0009694">
    <property type="term" value="P:jasmonic acid metabolic process"/>
    <property type="evidence" value="ECO:0007669"/>
    <property type="project" value="TreeGrafter"/>
</dbReference>